<dbReference type="EMBL" id="CP001734">
    <property type="protein sequence ID" value="ACV68345.1"/>
    <property type="molecule type" value="Genomic_DNA"/>
</dbReference>
<dbReference type="KEGG" id="drt:Dret_1057"/>
<protein>
    <submittedName>
        <fullName evidence="1">C_GCAxxG_C_C family protein</fullName>
    </submittedName>
</protein>
<dbReference type="OrthoDB" id="3192408at2"/>
<reference evidence="2" key="1">
    <citation type="submission" date="2009-09" db="EMBL/GenBank/DDBJ databases">
        <title>The complete chromosome of Desulfohalobium retbaense DSM 5692.</title>
        <authorList>
            <consortium name="US DOE Joint Genome Institute (JGI-PGF)"/>
            <person name="Lucas S."/>
            <person name="Copeland A."/>
            <person name="Lapidus A."/>
            <person name="Glavina del Rio T."/>
            <person name="Dalin E."/>
            <person name="Tice H."/>
            <person name="Bruce D."/>
            <person name="Goodwin L."/>
            <person name="Pitluck S."/>
            <person name="Kyrpides N."/>
            <person name="Mavromatis K."/>
            <person name="Ivanova N."/>
            <person name="Mikhailova N."/>
            <person name="Munk A.C."/>
            <person name="Brettin T."/>
            <person name="Detter J.C."/>
            <person name="Han C."/>
            <person name="Tapia R."/>
            <person name="Larimer F."/>
            <person name="Land M."/>
            <person name="Hauser L."/>
            <person name="Markowitz V."/>
            <person name="Cheng J.-F."/>
            <person name="Hugenholtz P."/>
            <person name="Woyke T."/>
            <person name="Wu D."/>
            <person name="Spring S."/>
            <person name="Klenk H.-P."/>
            <person name="Eisen J.A."/>
        </authorList>
    </citation>
    <scope>NUCLEOTIDE SEQUENCE [LARGE SCALE GENOMIC DNA]</scope>
    <source>
        <strain evidence="2">DSM 5692</strain>
    </source>
</reference>
<gene>
    <name evidence="1" type="ordered locus">Dret_1057</name>
</gene>
<reference evidence="1 2" key="2">
    <citation type="journal article" date="2010" name="Stand. Genomic Sci.">
        <title>Complete genome sequence of Desulfohalobium retbaense type strain (HR(100)).</title>
        <authorList>
            <person name="Spring S."/>
            <person name="Nolan M."/>
            <person name="Lapidus A."/>
            <person name="Glavina Del Rio T."/>
            <person name="Copeland A."/>
            <person name="Tice H."/>
            <person name="Cheng J.F."/>
            <person name="Lucas S."/>
            <person name="Land M."/>
            <person name="Chen F."/>
            <person name="Bruce D."/>
            <person name="Goodwin L."/>
            <person name="Pitluck S."/>
            <person name="Ivanova N."/>
            <person name="Mavromatis K."/>
            <person name="Mikhailova N."/>
            <person name="Pati A."/>
            <person name="Chen A."/>
            <person name="Palaniappan K."/>
            <person name="Hauser L."/>
            <person name="Chang Y.J."/>
            <person name="Jeffries C.D."/>
            <person name="Munk C."/>
            <person name="Kiss H."/>
            <person name="Chain P."/>
            <person name="Han C."/>
            <person name="Brettin T."/>
            <person name="Detter J.C."/>
            <person name="Schuler E."/>
            <person name="Goker M."/>
            <person name="Rohde M."/>
            <person name="Bristow J."/>
            <person name="Eisen J.A."/>
            <person name="Markowitz V."/>
            <person name="Hugenholtz P."/>
            <person name="Kyrpides N.C."/>
            <person name="Klenk H.P."/>
        </authorList>
    </citation>
    <scope>NUCLEOTIDE SEQUENCE [LARGE SCALE GENOMIC DNA]</scope>
    <source>
        <strain evidence="1 2">DSM 5692</strain>
    </source>
</reference>
<dbReference type="NCBIfam" id="TIGR01909">
    <property type="entry name" value="C_GCAxxG_C_C"/>
    <property type="match status" value="1"/>
</dbReference>
<keyword evidence="2" id="KW-1185">Reference proteome</keyword>
<dbReference type="InterPro" id="IPR036280">
    <property type="entry name" value="Multihaem_cyt_sf"/>
</dbReference>
<dbReference type="STRING" id="485915.Dret_1057"/>
<organism evidence="1 2">
    <name type="scientific">Desulfohalobium retbaense (strain ATCC 49708 / DSM 5692 / JCM 16813 / HR100)</name>
    <dbReference type="NCBI Taxonomy" id="485915"/>
    <lineage>
        <taxon>Bacteria</taxon>
        <taxon>Pseudomonadati</taxon>
        <taxon>Thermodesulfobacteriota</taxon>
        <taxon>Desulfovibrionia</taxon>
        <taxon>Desulfovibrionales</taxon>
        <taxon>Desulfohalobiaceae</taxon>
        <taxon>Desulfohalobium</taxon>
    </lineage>
</organism>
<accession>C8X222</accession>
<dbReference type="Proteomes" id="UP000001052">
    <property type="component" value="Chromosome"/>
</dbReference>
<evidence type="ECO:0000313" key="1">
    <source>
        <dbReference type="EMBL" id="ACV68345.1"/>
    </source>
</evidence>
<evidence type="ECO:0000313" key="2">
    <source>
        <dbReference type="Proteomes" id="UP000001052"/>
    </source>
</evidence>
<dbReference type="HOGENOM" id="CLU_091283_0_2_7"/>
<proteinExistence type="predicted"/>
<dbReference type="RefSeq" id="WP_015751496.1">
    <property type="nucleotide sequence ID" value="NC_013223.1"/>
</dbReference>
<dbReference type="eggNOG" id="ENOG5030CC5">
    <property type="taxonomic scope" value="Bacteria"/>
</dbReference>
<dbReference type="SUPFAM" id="SSF48695">
    <property type="entry name" value="Multiheme cytochromes"/>
    <property type="match status" value="1"/>
</dbReference>
<dbReference type="Pfam" id="PF09719">
    <property type="entry name" value="C_GCAxxG_C_C"/>
    <property type="match status" value="1"/>
</dbReference>
<name>C8X222_DESRD</name>
<dbReference type="AlphaFoldDB" id="C8X222"/>
<sequence>MSENSALLTPIRQRAENLYATKQLLCTEAVLVALNEGFEGGLSREQAVGLTAGMTIGLGGSGCLCGAVSGGVLGIGLILGGDAPHKHRAEIRRVVNAFHDQFKTAHRSTCCRVLTKSVKEDNKAHFLQCQDLTGEATEMAGQLILAHRPALAATALPDPIQKRDSALTGRLKWLARCIFG</sequence>
<dbReference type="InterPro" id="IPR010181">
    <property type="entry name" value="CGCAxxGCC_motif"/>
</dbReference>